<dbReference type="GO" id="GO:0015689">
    <property type="term" value="P:molybdate ion transport"/>
    <property type="evidence" value="ECO:0007669"/>
    <property type="project" value="TreeGrafter"/>
</dbReference>
<name>A0A426U7I1_9CHLR</name>
<dbReference type="Proteomes" id="UP000280307">
    <property type="component" value="Unassembled WGS sequence"/>
</dbReference>
<sequence length="408" mass="45861">MVRRIALGFILLCLVAFGLKTQVALPGLWGYAPLNWGIGPGSQPIDLVVWYDREQHVWMEASARRFAASRPQVGGRPLNLRLVAMDSWDLVDRVVRQDWQGAPPPNVVMPASQLWLEELRVGWGTLNGGAIVAADEGTPLFLSPLVAVAWEDQAQRLWPAGQQRFWWDLHDALRDPDGWAGVVARAGFAEDSEQVAAAQRWGEVKLAFASPLRTNSGAQTLMLMAYGYYERTTGLTLADVRQAGLRQWLREIEQTLPALSESDAELMQNMAEFGPGRHDLIIVPEHIAMQQIEAAQSRWEQGLRMYYLPATIFSEYPYAILNAPLSRAEQRTAAERFRTFLRAREQQELARHYGFRPIAPAVPIMSGDPDNPFFRASPYGAQEALAQPVERPPREVLEALLGLWDERN</sequence>
<organism evidence="1 2">
    <name type="scientific">Candidatus Viridilinea halotolerans</name>
    <dbReference type="NCBI Taxonomy" id="2491704"/>
    <lineage>
        <taxon>Bacteria</taxon>
        <taxon>Bacillati</taxon>
        <taxon>Chloroflexota</taxon>
        <taxon>Chloroflexia</taxon>
        <taxon>Chloroflexales</taxon>
        <taxon>Chloroflexineae</taxon>
        <taxon>Oscillochloridaceae</taxon>
        <taxon>Candidatus Viridilinea</taxon>
    </lineage>
</organism>
<dbReference type="PANTHER" id="PTHR30632">
    <property type="entry name" value="MOLYBDATE-BINDING PERIPLASMIC PROTEIN"/>
    <property type="match status" value="1"/>
</dbReference>
<proteinExistence type="predicted"/>
<dbReference type="SUPFAM" id="SSF53850">
    <property type="entry name" value="Periplasmic binding protein-like II"/>
    <property type="match status" value="1"/>
</dbReference>
<comment type="caution">
    <text evidence="1">The sequence shown here is derived from an EMBL/GenBank/DDBJ whole genome shotgun (WGS) entry which is preliminary data.</text>
</comment>
<dbReference type="GO" id="GO:0030973">
    <property type="term" value="F:molybdate ion binding"/>
    <property type="evidence" value="ECO:0007669"/>
    <property type="project" value="TreeGrafter"/>
</dbReference>
<reference evidence="1 2" key="1">
    <citation type="submission" date="2018-12" db="EMBL/GenBank/DDBJ databases">
        <title>Genome Sequence of Candidatus Viridilinea halotolerans isolated from saline sulfide-rich spring.</title>
        <authorList>
            <person name="Grouzdev D.S."/>
            <person name="Burganskaya E.I."/>
            <person name="Krutkina M.S."/>
            <person name="Sukhacheva M.V."/>
            <person name="Gorlenko V.M."/>
        </authorList>
    </citation>
    <scope>NUCLEOTIDE SEQUENCE [LARGE SCALE GENOMIC DNA]</scope>
    <source>
        <strain evidence="1">Chok-6</strain>
    </source>
</reference>
<protein>
    <submittedName>
        <fullName evidence="1">ABC transporter substrate-binding protein</fullName>
    </submittedName>
</protein>
<dbReference type="InterPro" id="IPR050682">
    <property type="entry name" value="ModA/WtpA"/>
</dbReference>
<accession>A0A426U7I1</accession>
<dbReference type="Pfam" id="PF13531">
    <property type="entry name" value="SBP_bac_11"/>
    <property type="match status" value="1"/>
</dbReference>
<evidence type="ECO:0000313" key="1">
    <source>
        <dbReference type="EMBL" id="RRR76037.1"/>
    </source>
</evidence>
<evidence type="ECO:0000313" key="2">
    <source>
        <dbReference type="Proteomes" id="UP000280307"/>
    </source>
</evidence>
<dbReference type="EMBL" id="RSAS01000143">
    <property type="protein sequence ID" value="RRR76037.1"/>
    <property type="molecule type" value="Genomic_DNA"/>
</dbReference>
<dbReference type="PANTHER" id="PTHR30632:SF0">
    <property type="entry name" value="SULFATE-BINDING PROTEIN"/>
    <property type="match status" value="1"/>
</dbReference>
<dbReference type="Gene3D" id="3.40.190.10">
    <property type="entry name" value="Periplasmic binding protein-like II"/>
    <property type="match status" value="2"/>
</dbReference>
<gene>
    <name evidence="1" type="ORF">EI684_03635</name>
</gene>
<dbReference type="AlphaFoldDB" id="A0A426U7I1"/>